<keyword evidence="3" id="KW-1185">Reference proteome</keyword>
<dbReference type="OMA" id="SEREVAW"/>
<sequence length="350" mass="40828">MASPIFLSYPPVRSSLISLFRGVELVLIGIYRSLKNPGIYRLALFQETLIAVVVSISLQTFLRVFLHVLIIAINKLFIFRHIESKDLWCIIEILNLNYLSVAASRYFTPYMEVYFLESLKYISVKNKSEYYKNLLSLYEKRGGLHHKDELSSSILSRLEHVVKNSKEFSTFYKKSLKNVLFIFLIVLICTEQSKVGNTLVIFCALQTFNDKLGSIPTVCLGVILSFQKLDNSLLFLSYFWGSYEVIQDLFSVYFDCIRFTRLEKTQWIRSREGLLLPFSFYCLFLINKMNWIGTIVYLLSESCAAYILIETTDVPPTSESKLINWSSSRIIWNHEKKQYFLDGRFIDEDF</sequence>
<feature type="transmembrane region" description="Helical" evidence="1">
    <location>
        <begin position="235"/>
        <end position="254"/>
    </location>
</feature>
<organism evidence="2 3">
    <name type="scientific">Pichia sorbitophila (strain ATCC MYA-4447 / BCRC 22081 / CBS 7064 / NBRC 10061 / NRRL Y-12695)</name>
    <name type="common">Hybrid yeast</name>
    <dbReference type="NCBI Taxonomy" id="559304"/>
    <lineage>
        <taxon>Eukaryota</taxon>
        <taxon>Fungi</taxon>
        <taxon>Dikarya</taxon>
        <taxon>Ascomycota</taxon>
        <taxon>Saccharomycotina</taxon>
        <taxon>Pichiomycetes</taxon>
        <taxon>Debaryomycetaceae</taxon>
        <taxon>Millerozyma</taxon>
    </lineage>
</organism>
<dbReference type="PANTHER" id="PTHR38421:SF1">
    <property type="entry name" value="TRANSMEMBRANE PROTEIN"/>
    <property type="match status" value="1"/>
</dbReference>
<evidence type="ECO:0000313" key="2">
    <source>
        <dbReference type="EMBL" id="CCE88423.1"/>
    </source>
</evidence>
<proteinExistence type="predicted"/>
<name>G8YM27_PICSO</name>
<keyword evidence="1" id="KW-0472">Membrane</keyword>
<dbReference type="OrthoDB" id="10041630at2759"/>
<dbReference type="AlphaFoldDB" id="G8YM27"/>
<dbReference type="PANTHER" id="PTHR38421">
    <property type="entry name" value="TRANSMEMBRANE PROTEIN USGS"/>
    <property type="match status" value="1"/>
</dbReference>
<dbReference type="HOGENOM" id="CLU_045443_0_0_1"/>
<gene>
    <name evidence="2" type="primary">Piso0_001928</name>
    <name evidence="2" type="ORF">GNLVRS01_PISO0F00973g</name>
</gene>
<reference evidence="2 3" key="1">
    <citation type="journal article" date="2012" name="G3 (Bethesda)">
        <title>Pichia sorbitophila, an interspecies yeast hybrid reveals early steps of genome resolution following polyploidization.</title>
        <authorList>
            <person name="Leh Louis V."/>
            <person name="Despons L."/>
            <person name="Friedrich A."/>
            <person name="Martin T."/>
            <person name="Durrens P."/>
            <person name="Casaregola S."/>
            <person name="Neuveglise C."/>
            <person name="Fairhead C."/>
            <person name="Marck C."/>
            <person name="Cruz J.A."/>
            <person name="Straub M.L."/>
            <person name="Kugler V."/>
            <person name="Sacerdot C."/>
            <person name="Uzunov Z."/>
            <person name="Thierry A."/>
            <person name="Weiss S."/>
            <person name="Bleykasten C."/>
            <person name="De Montigny J."/>
            <person name="Jacques N."/>
            <person name="Jung P."/>
            <person name="Lemaire M."/>
            <person name="Mallet S."/>
            <person name="Morel G."/>
            <person name="Richard G.F."/>
            <person name="Sarkar A."/>
            <person name="Savel G."/>
            <person name="Schacherer J."/>
            <person name="Seret M.L."/>
            <person name="Talla E."/>
            <person name="Samson G."/>
            <person name="Jubin C."/>
            <person name="Poulain J."/>
            <person name="Vacherie B."/>
            <person name="Barbe V."/>
            <person name="Pelletier E."/>
            <person name="Sherman D.J."/>
            <person name="Westhof E."/>
            <person name="Weissenbach J."/>
            <person name="Baret P.V."/>
            <person name="Wincker P."/>
            <person name="Gaillardin C."/>
            <person name="Dujon B."/>
            <person name="Souciet J.L."/>
        </authorList>
    </citation>
    <scope>NUCLEOTIDE SEQUENCE [LARGE SCALE GENOMIC DNA]</scope>
    <source>
        <strain evidence="3">ATCC MYA-4447 / BCRC 22081 / CBS 7064 / NBRC 10061 / NRRL Y-12695</strain>
    </source>
</reference>
<dbReference type="eggNOG" id="ENOG502QW50">
    <property type="taxonomic scope" value="Eukaryota"/>
</dbReference>
<evidence type="ECO:0000313" key="3">
    <source>
        <dbReference type="Proteomes" id="UP000005222"/>
    </source>
</evidence>
<feature type="transmembrane region" description="Helical" evidence="1">
    <location>
        <begin position="274"/>
        <end position="299"/>
    </location>
</feature>
<dbReference type="EMBL" id="FO082054">
    <property type="protein sequence ID" value="CCE88423.1"/>
    <property type="molecule type" value="Genomic_DNA"/>
</dbReference>
<protein>
    <submittedName>
        <fullName evidence="2">Piso0_001928 protein</fullName>
    </submittedName>
</protein>
<feature type="transmembrane region" description="Helical" evidence="1">
    <location>
        <begin position="179"/>
        <end position="205"/>
    </location>
</feature>
<keyword evidence="1" id="KW-1133">Transmembrane helix</keyword>
<keyword evidence="1" id="KW-0812">Transmembrane</keyword>
<accession>G8YM27</accession>
<dbReference type="InParanoid" id="G8YM27"/>
<evidence type="ECO:0000256" key="1">
    <source>
        <dbReference type="SAM" id="Phobius"/>
    </source>
</evidence>
<dbReference type="Proteomes" id="UP000005222">
    <property type="component" value="Chromosome F"/>
</dbReference>